<comment type="caution">
    <text evidence="1">The sequence shown here is derived from an EMBL/GenBank/DDBJ whole genome shotgun (WGS) entry which is preliminary data.</text>
</comment>
<gene>
    <name evidence="1" type="ORF">Tco_1058061</name>
</gene>
<protein>
    <submittedName>
        <fullName evidence="1">Uncharacterized protein</fullName>
    </submittedName>
</protein>
<evidence type="ECO:0000313" key="1">
    <source>
        <dbReference type="EMBL" id="GJT83719.1"/>
    </source>
</evidence>
<evidence type="ECO:0000313" key="2">
    <source>
        <dbReference type="Proteomes" id="UP001151760"/>
    </source>
</evidence>
<dbReference type="EMBL" id="BQNB010019287">
    <property type="protein sequence ID" value="GJT83719.1"/>
    <property type="molecule type" value="Genomic_DNA"/>
</dbReference>
<reference evidence="1" key="1">
    <citation type="journal article" date="2022" name="Int. J. Mol. Sci.">
        <title>Draft Genome of Tanacetum Coccineum: Genomic Comparison of Closely Related Tanacetum-Family Plants.</title>
        <authorList>
            <person name="Yamashiro T."/>
            <person name="Shiraishi A."/>
            <person name="Nakayama K."/>
            <person name="Satake H."/>
        </authorList>
    </citation>
    <scope>NUCLEOTIDE SEQUENCE</scope>
</reference>
<accession>A0ABQ5H7V7</accession>
<proteinExistence type="predicted"/>
<organism evidence="1 2">
    <name type="scientific">Tanacetum coccineum</name>
    <dbReference type="NCBI Taxonomy" id="301880"/>
    <lineage>
        <taxon>Eukaryota</taxon>
        <taxon>Viridiplantae</taxon>
        <taxon>Streptophyta</taxon>
        <taxon>Embryophyta</taxon>
        <taxon>Tracheophyta</taxon>
        <taxon>Spermatophyta</taxon>
        <taxon>Magnoliopsida</taxon>
        <taxon>eudicotyledons</taxon>
        <taxon>Gunneridae</taxon>
        <taxon>Pentapetalae</taxon>
        <taxon>asterids</taxon>
        <taxon>campanulids</taxon>
        <taxon>Asterales</taxon>
        <taxon>Asteraceae</taxon>
        <taxon>Asteroideae</taxon>
        <taxon>Anthemideae</taxon>
        <taxon>Anthemidinae</taxon>
        <taxon>Tanacetum</taxon>
    </lineage>
</organism>
<keyword evidence="2" id="KW-1185">Reference proteome</keyword>
<name>A0ABQ5H7V7_9ASTR</name>
<dbReference type="Proteomes" id="UP001151760">
    <property type="component" value="Unassembled WGS sequence"/>
</dbReference>
<reference evidence="1" key="2">
    <citation type="submission" date="2022-01" db="EMBL/GenBank/DDBJ databases">
        <authorList>
            <person name="Yamashiro T."/>
            <person name="Shiraishi A."/>
            <person name="Satake H."/>
            <person name="Nakayama K."/>
        </authorList>
    </citation>
    <scope>NUCLEOTIDE SEQUENCE</scope>
</reference>
<sequence>MALLMRSFGKHWKEIHVTWGQLEKKRDEDATLQDFNATLDLQCVKTASQFLLMLSKLEGDDVMIICDDVTIADLKKPMEDLAG</sequence>